<reference evidence="1 2" key="1">
    <citation type="submission" date="2024-02" db="EMBL/GenBank/DDBJ databases">
        <title>Lysobacter Genome Sequencing and Mining.</title>
        <authorList>
            <person name="Bierman J."/>
            <person name="Walker M.C."/>
        </authorList>
    </citation>
    <scope>NUCLEOTIDE SEQUENCE [LARGE SCALE GENOMIC DNA]</scope>
    <source>
        <strain evidence="1 2">PB6250</strain>
    </source>
</reference>
<protein>
    <submittedName>
        <fullName evidence="1">Phosphoglycerate mutase</fullName>
    </submittedName>
</protein>
<dbReference type="EMBL" id="JBANDL010000002">
    <property type="protein sequence ID" value="MEI2455148.1"/>
    <property type="molecule type" value="Genomic_DNA"/>
</dbReference>
<evidence type="ECO:0000313" key="2">
    <source>
        <dbReference type="Proteomes" id="UP001387215"/>
    </source>
</evidence>
<name>A0ABU8D293_9GAMM</name>
<dbReference type="RefSeq" id="WP_064746735.1">
    <property type="nucleotide sequence ID" value="NZ_JBANDL010000002.1"/>
</dbReference>
<dbReference type="InterPro" id="IPR016631">
    <property type="entry name" value="Regulatory_RpfE"/>
</dbReference>
<dbReference type="Proteomes" id="UP001387215">
    <property type="component" value="Unassembled WGS sequence"/>
</dbReference>
<comment type="caution">
    <text evidence="1">The sequence shown here is derived from an EMBL/GenBank/DDBJ whole genome shotgun (WGS) entry which is preliminary data.</text>
</comment>
<gene>
    <name evidence="1" type="ORF">V2J18_10725</name>
</gene>
<sequence>MNSVTVLLPARARFGGQRFGEAFGRRLGRADRSVEAADQAARAFDILPRGWPVAAVTRQRDAGDAAHAAWLRADPAYVRPDINGARLLAYGQALALSERDSAALLPALRPLFGDAGFPIDAPSPSRWYLCLPREARLPRFASPEQALGEDLFQHLPEGDGAEGRRWRGLLSEAQVVLHNHPHNAQRIAAGLAPINSLWFWGAGVLPDHVRSDYAEVFSDDEALTAFGALAGVRAEALPPRWSGGEGAGLFDLRAMRDLALVQRDWLEPIGQALDAGAIDRAVLGFADGERFELARSQRWRFWRKPLRALLDAEPAQ</sequence>
<organism evidence="1 2">
    <name type="scientific">Lysobacter firmicutimachus</name>
    <dbReference type="NCBI Taxonomy" id="1792846"/>
    <lineage>
        <taxon>Bacteria</taxon>
        <taxon>Pseudomonadati</taxon>
        <taxon>Pseudomonadota</taxon>
        <taxon>Gammaproteobacteria</taxon>
        <taxon>Lysobacterales</taxon>
        <taxon>Lysobacteraceae</taxon>
        <taxon>Lysobacter</taxon>
    </lineage>
</organism>
<accession>A0ABU8D293</accession>
<evidence type="ECO:0000313" key="1">
    <source>
        <dbReference type="EMBL" id="MEI2455148.1"/>
    </source>
</evidence>
<proteinExistence type="predicted"/>
<keyword evidence="2" id="KW-1185">Reference proteome</keyword>
<dbReference type="PIRSF" id="PIRSF015283">
    <property type="entry name" value="Regulatory_RpfE"/>
    <property type="match status" value="1"/>
</dbReference>